<evidence type="ECO:0000313" key="12">
    <source>
        <dbReference type="Proteomes" id="UP001183615"/>
    </source>
</evidence>
<dbReference type="Gene3D" id="1.20.5.1930">
    <property type="match status" value="1"/>
</dbReference>
<evidence type="ECO:0000256" key="7">
    <source>
        <dbReference type="ARBA" id="ARBA00022840"/>
    </source>
</evidence>
<dbReference type="InterPro" id="IPR036890">
    <property type="entry name" value="HATPase_C_sf"/>
</dbReference>
<keyword evidence="4" id="KW-0808">Transferase</keyword>
<keyword evidence="9" id="KW-0812">Transmembrane</keyword>
<feature type="transmembrane region" description="Helical" evidence="9">
    <location>
        <begin position="66"/>
        <end position="84"/>
    </location>
</feature>
<dbReference type="PANTHER" id="PTHR24421">
    <property type="entry name" value="NITRATE/NITRITE SENSOR PROTEIN NARX-RELATED"/>
    <property type="match status" value="1"/>
</dbReference>
<dbReference type="Proteomes" id="UP001183615">
    <property type="component" value="Unassembled WGS sequence"/>
</dbReference>
<keyword evidence="12" id="KW-1185">Reference proteome</keyword>
<comment type="catalytic activity">
    <reaction evidence="1">
        <text>ATP + protein L-histidine = ADP + protein N-phospho-L-histidine.</text>
        <dbReference type="EC" id="2.7.13.3"/>
    </reaction>
</comment>
<feature type="domain" description="Signal transduction histidine kinase subgroup 3 dimerisation and phosphoacceptor" evidence="10">
    <location>
        <begin position="204"/>
        <end position="276"/>
    </location>
</feature>
<dbReference type="CDD" id="cd16917">
    <property type="entry name" value="HATPase_UhpB-NarQ-NarX-like"/>
    <property type="match status" value="1"/>
</dbReference>
<feature type="transmembrane region" description="Helical" evidence="9">
    <location>
        <begin position="152"/>
        <end position="174"/>
    </location>
</feature>
<dbReference type="InterPro" id="IPR050482">
    <property type="entry name" value="Sensor_HK_TwoCompSys"/>
</dbReference>
<keyword evidence="6 11" id="KW-0418">Kinase</keyword>
<comment type="caution">
    <text evidence="11">The sequence shown here is derived from an EMBL/GenBank/DDBJ whole genome shotgun (WGS) entry which is preliminary data.</text>
</comment>
<dbReference type="Pfam" id="PF07730">
    <property type="entry name" value="HisKA_3"/>
    <property type="match status" value="1"/>
</dbReference>
<dbReference type="PANTHER" id="PTHR24421:SF10">
    <property type="entry name" value="NITRATE_NITRITE SENSOR PROTEIN NARQ"/>
    <property type="match status" value="1"/>
</dbReference>
<evidence type="ECO:0000256" key="9">
    <source>
        <dbReference type="SAM" id="Phobius"/>
    </source>
</evidence>
<evidence type="ECO:0000256" key="4">
    <source>
        <dbReference type="ARBA" id="ARBA00022679"/>
    </source>
</evidence>
<keyword evidence="9" id="KW-1133">Transmembrane helix</keyword>
<sequence length="429" mass="45846">MDDTGARETWEHRLLLPGELRFGGGRTPARRTGRDWLVDTLMFGFAVLLWAASLGIVEDADYLPRWIVVADAPAGALACLALWWRRRFPLLLAVAMLPLSVFSSTFVGALSVAIFNLAVRVPWRTASLVVLAHLAVTTPYLIVYTIPDEGGWTGVAFVVAFVLFLLTWGTAVRVRRELVARLRADARRERAEHARRLADARRAEREAIAREMHDVLAHRISLLSVHAGALAYRTGASARGAEPLSDAEIGDTAQLIRDTAHQALEELREVLTVLRGSGATEGAPQPGLGDVEDLVAEARRAGQRVRWTGAYERAASGLRGQVQRTAYRVVQEGLTNARKHAPEAEVTVVVAGGPGEGLSIAVRNTLPARGGHGRGGVDAGPIPGAGAGLAGLEERVVLDGGTLRHGAGPTAFELVAELPWPPAAPGPAD</sequence>
<keyword evidence="8" id="KW-0902">Two-component regulatory system</keyword>
<evidence type="ECO:0000313" key="11">
    <source>
        <dbReference type="EMBL" id="MDT0442013.1"/>
    </source>
</evidence>
<name>A0ABU2RZ25_9ACTN</name>
<evidence type="ECO:0000259" key="10">
    <source>
        <dbReference type="Pfam" id="PF07730"/>
    </source>
</evidence>
<evidence type="ECO:0000256" key="1">
    <source>
        <dbReference type="ARBA" id="ARBA00000085"/>
    </source>
</evidence>
<protein>
    <recommendedName>
        <fullName evidence="2">histidine kinase</fullName>
        <ecNumber evidence="2">2.7.13.3</ecNumber>
    </recommendedName>
</protein>
<dbReference type="EMBL" id="JAVREV010000002">
    <property type="protein sequence ID" value="MDT0442013.1"/>
    <property type="molecule type" value="Genomic_DNA"/>
</dbReference>
<keyword evidence="3" id="KW-0597">Phosphoprotein</keyword>
<feature type="transmembrane region" description="Helical" evidence="9">
    <location>
        <begin position="36"/>
        <end position="57"/>
    </location>
</feature>
<dbReference type="Gene3D" id="3.30.565.10">
    <property type="entry name" value="Histidine kinase-like ATPase, C-terminal domain"/>
    <property type="match status" value="1"/>
</dbReference>
<evidence type="ECO:0000256" key="6">
    <source>
        <dbReference type="ARBA" id="ARBA00022777"/>
    </source>
</evidence>
<feature type="transmembrane region" description="Helical" evidence="9">
    <location>
        <begin position="90"/>
        <end position="119"/>
    </location>
</feature>
<keyword evidence="7" id="KW-0067">ATP-binding</keyword>
<organism evidence="11 12">
    <name type="scientific">Streptomyces johnsoniae</name>
    <dbReference type="NCBI Taxonomy" id="3075532"/>
    <lineage>
        <taxon>Bacteria</taxon>
        <taxon>Bacillati</taxon>
        <taxon>Actinomycetota</taxon>
        <taxon>Actinomycetes</taxon>
        <taxon>Kitasatosporales</taxon>
        <taxon>Streptomycetaceae</taxon>
        <taxon>Streptomyces</taxon>
    </lineage>
</organism>
<dbReference type="GO" id="GO:0016301">
    <property type="term" value="F:kinase activity"/>
    <property type="evidence" value="ECO:0007669"/>
    <property type="project" value="UniProtKB-KW"/>
</dbReference>
<reference evidence="12" key="1">
    <citation type="submission" date="2023-07" db="EMBL/GenBank/DDBJ databases">
        <title>30 novel species of actinomycetes from the DSMZ collection.</title>
        <authorList>
            <person name="Nouioui I."/>
        </authorList>
    </citation>
    <scope>NUCLEOTIDE SEQUENCE [LARGE SCALE GENOMIC DNA]</scope>
    <source>
        <strain evidence="12">DSM 41886</strain>
    </source>
</reference>
<dbReference type="SUPFAM" id="SSF55874">
    <property type="entry name" value="ATPase domain of HSP90 chaperone/DNA topoisomerase II/histidine kinase"/>
    <property type="match status" value="1"/>
</dbReference>
<dbReference type="InterPro" id="IPR011712">
    <property type="entry name" value="Sig_transdc_His_kin_sub3_dim/P"/>
</dbReference>
<evidence type="ECO:0000256" key="2">
    <source>
        <dbReference type="ARBA" id="ARBA00012438"/>
    </source>
</evidence>
<evidence type="ECO:0000256" key="3">
    <source>
        <dbReference type="ARBA" id="ARBA00022553"/>
    </source>
</evidence>
<dbReference type="EC" id="2.7.13.3" evidence="2"/>
<dbReference type="RefSeq" id="WP_311616254.1">
    <property type="nucleotide sequence ID" value="NZ_JAVREV010000002.1"/>
</dbReference>
<proteinExistence type="predicted"/>
<evidence type="ECO:0000256" key="8">
    <source>
        <dbReference type="ARBA" id="ARBA00023012"/>
    </source>
</evidence>
<keyword evidence="9" id="KW-0472">Membrane</keyword>
<evidence type="ECO:0000256" key="5">
    <source>
        <dbReference type="ARBA" id="ARBA00022741"/>
    </source>
</evidence>
<keyword evidence="5" id="KW-0547">Nucleotide-binding</keyword>
<accession>A0ABU2RZ25</accession>
<gene>
    <name evidence="11" type="ORF">RM779_05275</name>
</gene>
<feature type="transmembrane region" description="Helical" evidence="9">
    <location>
        <begin position="126"/>
        <end position="146"/>
    </location>
</feature>